<evidence type="ECO:0000256" key="6">
    <source>
        <dbReference type="SAM" id="Phobius"/>
    </source>
</evidence>
<dbReference type="Gene3D" id="3.30.450.20">
    <property type="entry name" value="PAS domain"/>
    <property type="match status" value="2"/>
</dbReference>
<dbReference type="Gene3D" id="3.30.70.270">
    <property type="match status" value="1"/>
</dbReference>
<evidence type="ECO:0000313" key="13">
    <source>
        <dbReference type="Proteomes" id="UP000263014"/>
    </source>
</evidence>
<evidence type="ECO:0000256" key="2">
    <source>
        <dbReference type="ARBA" id="ARBA00022475"/>
    </source>
</evidence>
<reference evidence="12 13" key="1">
    <citation type="submission" date="2018-08" db="EMBL/GenBank/DDBJ databases">
        <title>A genome reference for cultivated species of the human gut microbiota.</title>
        <authorList>
            <person name="Zou Y."/>
            <person name="Xue W."/>
            <person name="Luo G."/>
        </authorList>
    </citation>
    <scope>NUCLEOTIDE SEQUENCE [LARGE SCALE GENOMIC DNA]</scope>
    <source>
        <strain evidence="11 12">TF05-11AC</strain>
        <strain evidence="10 13">TM09-12</strain>
    </source>
</reference>
<evidence type="ECO:0000313" key="9">
    <source>
        <dbReference type="EMBL" id="MUB66375.1"/>
    </source>
</evidence>
<accession>A0A174SQG4</accession>
<evidence type="ECO:0000313" key="14">
    <source>
        <dbReference type="Proteomes" id="UP000434223"/>
    </source>
</evidence>
<evidence type="ECO:0000259" key="7">
    <source>
        <dbReference type="PROSITE" id="PS50112"/>
    </source>
</evidence>
<dbReference type="InterPro" id="IPR029787">
    <property type="entry name" value="Nucleotide_cyclase"/>
</dbReference>
<dbReference type="PROSITE" id="PS50887">
    <property type="entry name" value="GGDEF"/>
    <property type="match status" value="1"/>
</dbReference>
<feature type="transmembrane region" description="Helical" evidence="6">
    <location>
        <begin position="7"/>
        <end position="29"/>
    </location>
</feature>
<dbReference type="SUPFAM" id="SSF55073">
    <property type="entry name" value="Nucleotide cyclase"/>
    <property type="match status" value="1"/>
</dbReference>
<dbReference type="PANTHER" id="PTHR44757">
    <property type="entry name" value="DIGUANYLATE CYCLASE DGCP"/>
    <property type="match status" value="1"/>
</dbReference>
<dbReference type="Proteomes" id="UP000263014">
    <property type="component" value="Unassembled WGS sequence"/>
</dbReference>
<evidence type="ECO:0000256" key="4">
    <source>
        <dbReference type="ARBA" id="ARBA00022989"/>
    </source>
</evidence>
<gene>
    <name evidence="11" type="ORF">DXC39_15320</name>
    <name evidence="10" type="ORF">DXD79_21280</name>
    <name evidence="9" type="ORF">GNE07_25480</name>
</gene>
<reference evidence="9 14" key="2">
    <citation type="submission" date="2019-09" db="EMBL/GenBank/DDBJ databases">
        <title>Draft genome sequencing of Hungatella hathewayi 123Y-2.</title>
        <authorList>
            <person name="Lv Q."/>
            <person name="Li S."/>
        </authorList>
    </citation>
    <scope>NUCLEOTIDE SEQUENCE [LARGE SCALE GENOMIC DNA]</scope>
    <source>
        <strain evidence="9 14">123Y-2</strain>
    </source>
</reference>
<dbReference type="GO" id="GO:0005886">
    <property type="term" value="C:plasma membrane"/>
    <property type="evidence" value="ECO:0007669"/>
    <property type="project" value="UniProtKB-SubCell"/>
</dbReference>
<evidence type="ECO:0000313" key="12">
    <source>
        <dbReference type="Proteomes" id="UP000261257"/>
    </source>
</evidence>
<dbReference type="InterPro" id="IPR052155">
    <property type="entry name" value="Biofilm_reg_signaling"/>
</dbReference>
<dbReference type="NCBIfam" id="TIGR00254">
    <property type="entry name" value="GGDEF"/>
    <property type="match status" value="1"/>
</dbReference>
<dbReference type="InterPro" id="IPR000160">
    <property type="entry name" value="GGDEF_dom"/>
</dbReference>
<dbReference type="RefSeq" id="WP_055650240.1">
    <property type="nucleotide sequence ID" value="NZ_CABJBJ010000033.1"/>
</dbReference>
<keyword evidence="4 6" id="KW-1133">Transmembrane helix</keyword>
<keyword evidence="3 6" id="KW-0812">Transmembrane</keyword>
<evidence type="ECO:0000256" key="5">
    <source>
        <dbReference type="ARBA" id="ARBA00023136"/>
    </source>
</evidence>
<keyword evidence="2" id="KW-1003">Cell membrane</keyword>
<dbReference type="PROSITE" id="PS50112">
    <property type="entry name" value="PAS"/>
    <property type="match status" value="1"/>
</dbReference>
<proteinExistence type="predicted"/>
<dbReference type="AlphaFoldDB" id="A0A174SQG4"/>
<evidence type="ECO:0000256" key="3">
    <source>
        <dbReference type="ARBA" id="ARBA00022692"/>
    </source>
</evidence>
<keyword evidence="5 6" id="KW-0472">Membrane</keyword>
<evidence type="ECO:0000313" key="10">
    <source>
        <dbReference type="EMBL" id="RGJ00354.1"/>
    </source>
</evidence>
<evidence type="ECO:0000313" key="11">
    <source>
        <dbReference type="EMBL" id="RGM03393.1"/>
    </source>
</evidence>
<dbReference type="CDD" id="cd01949">
    <property type="entry name" value="GGDEF"/>
    <property type="match status" value="1"/>
</dbReference>
<dbReference type="InterPro" id="IPR033479">
    <property type="entry name" value="dCache_1"/>
</dbReference>
<feature type="domain" description="GGDEF" evidence="8">
    <location>
        <begin position="471"/>
        <end position="605"/>
    </location>
</feature>
<dbReference type="SUPFAM" id="SSF55785">
    <property type="entry name" value="PYP-like sensor domain (PAS domain)"/>
    <property type="match status" value="1"/>
</dbReference>
<sequence>MRLYKRPLFAIGVSLFLVLAVIIITTLIYGNSVHSALKEETDTYMEELTEQSARLIYERVKSDQTYLEGLAASISELDMPLSSPGTLSILSQWIDITRFKWMAVADADGTLYVPGYPETPDISREPYFQSGILGESSVMWLPEIDGKSEKLVISVPIHDNGEPEGVLLGRYSMENLAELFTIGAFDGKGYNYVMKSDGGIIFRALTDSTASEYKTLDEIADNTSNTLTPGDVDAILHNMETGAGGSITYERDGQERIMKYIPVGINDWNLALVIPSDVIDAKAQAIIKSTSFYSGVMILSFSFIAILIFYLKHQSHRALQRAYQNIESIYRTVPSSVVQFKNDRDYSILGANNAFYHFLAYTPQEFDKRIGSFLLPIIHPQDREFLSALPDGLSAHEFRVQDAHGQMKWVYGNFDCSKDSQTVLCAFFDISEQKKLLMSAEQEALIDPLTGVKNRLAVEKKLPELLCAAEAAGALMIFDLDKFKQINDTLGHPEGDLVLQKFARCLLEVFGSDNFVARLGGDEFIVYSDDTLTQEAAAQKARQLIDKMALQMGMAEKRCGLAVSIGIAFYPSDAGSLPELVKLADRALYRAKHNDGKCYMFYSEIK</sequence>
<protein>
    <submittedName>
        <fullName evidence="9">Diguanylate cyclase</fullName>
    </submittedName>
    <submittedName>
        <fullName evidence="10">GGDEF domain-containing protein</fullName>
    </submittedName>
</protein>
<dbReference type="Proteomes" id="UP000261257">
    <property type="component" value="Unassembled WGS sequence"/>
</dbReference>
<name>A0A174SQG4_9FIRM</name>
<comment type="subcellular location">
    <subcellularLocation>
        <location evidence="1">Cell membrane</location>
        <topology evidence="1">Multi-pass membrane protein</topology>
    </subcellularLocation>
</comment>
<comment type="caution">
    <text evidence="10">The sequence shown here is derived from an EMBL/GenBank/DDBJ whole genome shotgun (WGS) entry which is preliminary data.</text>
</comment>
<organism evidence="10 13">
    <name type="scientific">Hungatella hathewayi</name>
    <dbReference type="NCBI Taxonomy" id="154046"/>
    <lineage>
        <taxon>Bacteria</taxon>
        <taxon>Bacillati</taxon>
        <taxon>Bacillota</taxon>
        <taxon>Clostridia</taxon>
        <taxon>Lachnospirales</taxon>
        <taxon>Lachnospiraceae</taxon>
        <taxon>Hungatella</taxon>
    </lineage>
</organism>
<dbReference type="Pfam" id="PF02743">
    <property type="entry name" value="dCache_1"/>
    <property type="match status" value="1"/>
</dbReference>
<dbReference type="InterPro" id="IPR000014">
    <property type="entry name" value="PAS"/>
</dbReference>
<feature type="domain" description="PAS" evidence="7">
    <location>
        <begin position="322"/>
        <end position="384"/>
    </location>
</feature>
<dbReference type="OrthoDB" id="9805474at2"/>
<dbReference type="InterPro" id="IPR043128">
    <property type="entry name" value="Rev_trsase/Diguanyl_cyclase"/>
</dbReference>
<dbReference type="InterPro" id="IPR035965">
    <property type="entry name" value="PAS-like_dom_sf"/>
</dbReference>
<evidence type="ECO:0000259" key="8">
    <source>
        <dbReference type="PROSITE" id="PS50887"/>
    </source>
</evidence>
<dbReference type="EMBL" id="QSON01000011">
    <property type="protein sequence ID" value="RGJ00354.1"/>
    <property type="molecule type" value="Genomic_DNA"/>
</dbReference>
<dbReference type="EMBL" id="QSSQ01000014">
    <property type="protein sequence ID" value="RGM03393.1"/>
    <property type="molecule type" value="Genomic_DNA"/>
</dbReference>
<feature type="transmembrane region" description="Helical" evidence="6">
    <location>
        <begin position="292"/>
        <end position="311"/>
    </location>
</feature>
<dbReference type="SMART" id="SM00267">
    <property type="entry name" value="GGDEF"/>
    <property type="match status" value="1"/>
</dbReference>
<dbReference type="PANTHER" id="PTHR44757:SF2">
    <property type="entry name" value="BIOFILM ARCHITECTURE MAINTENANCE PROTEIN MBAA"/>
    <property type="match status" value="1"/>
</dbReference>
<dbReference type="Proteomes" id="UP000434223">
    <property type="component" value="Unassembled WGS sequence"/>
</dbReference>
<dbReference type="EMBL" id="WNME01000025">
    <property type="protein sequence ID" value="MUB66375.1"/>
    <property type="molecule type" value="Genomic_DNA"/>
</dbReference>
<dbReference type="Pfam" id="PF00990">
    <property type="entry name" value="GGDEF"/>
    <property type="match status" value="1"/>
</dbReference>
<evidence type="ECO:0000256" key="1">
    <source>
        <dbReference type="ARBA" id="ARBA00004651"/>
    </source>
</evidence>